<accession>A0A4Y2VU17</accession>
<protein>
    <submittedName>
        <fullName evidence="2">Uncharacterized protein</fullName>
    </submittedName>
</protein>
<feature type="region of interest" description="Disordered" evidence="1">
    <location>
        <begin position="119"/>
        <end position="203"/>
    </location>
</feature>
<organism evidence="2 3">
    <name type="scientific">Araneus ventricosus</name>
    <name type="common">Orbweaver spider</name>
    <name type="synonym">Epeira ventricosa</name>
    <dbReference type="NCBI Taxonomy" id="182803"/>
    <lineage>
        <taxon>Eukaryota</taxon>
        <taxon>Metazoa</taxon>
        <taxon>Ecdysozoa</taxon>
        <taxon>Arthropoda</taxon>
        <taxon>Chelicerata</taxon>
        <taxon>Arachnida</taxon>
        <taxon>Araneae</taxon>
        <taxon>Araneomorphae</taxon>
        <taxon>Entelegynae</taxon>
        <taxon>Araneoidea</taxon>
        <taxon>Araneidae</taxon>
        <taxon>Araneus</taxon>
    </lineage>
</organism>
<reference evidence="2 3" key="1">
    <citation type="journal article" date="2019" name="Sci. Rep.">
        <title>Orb-weaving spider Araneus ventricosus genome elucidates the spidroin gene catalogue.</title>
        <authorList>
            <person name="Kono N."/>
            <person name="Nakamura H."/>
            <person name="Ohtoshi R."/>
            <person name="Moran D.A.P."/>
            <person name="Shinohara A."/>
            <person name="Yoshida Y."/>
            <person name="Fujiwara M."/>
            <person name="Mori M."/>
            <person name="Tomita M."/>
            <person name="Arakawa K."/>
        </authorList>
    </citation>
    <scope>NUCLEOTIDE SEQUENCE [LARGE SCALE GENOMIC DNA]</scope>
</reference>
<evidence type="ECO:0000256" key="1">
    <source>
        <dbReference type="SAM" id="MobiDB-lite"/>
    </source>
</evidence>
<name>A0A4Y2VU17_ARAVE</name>
<sequence length="203" mass="22898">MATSASWSDRMDAEDTDDAEDIPLNVNMRTDTAWLSSFRMKKNVGKKCAQIREFEDEIKKCSSIIDNCTALTQKLPEDTPMDYYNQIIRECSIIRTALQQKVSEFGICPVANCLYHSNSKINPKNSAKRNRTPTNKSDKSKLTKTQNNQKPADESDFKIPPKRHTAKIGTDLNAKNNDANPPIKLSNQFDNLEEAEQGPTNLV</sequence>
<dbReference type="AlphaFoldDB" id="A0A4Y2VU17"/>
<gene>
    <name evidence="2" type="ORF">AVEN_4382_1</name>
</gene>
<dbReference type="Proteomes" id="UP000499080">
    <property type="component" value="Unassembled WGS sequence"/>
</dbReference>
<evidence type="ECO:0000313" key="3">
    <source>
        <dbReference type="Proteomes" id="UP000499080"/>
    </source>
</evidence>
<dbReference type="EMBL" id="BGPR01050770">
    <property type="protein sequence ID" value="GBO27714.1"/>
    <property type="molecule type" value="Genomic_DNA"/>
</dbReference>
<comment type="caution">
    <text evidence="2">The sequence shown here is derived from an EMBL/GenBank/DDBJ whole genome shotgun (WGS) entry which is preliminary data.</text>
</comment>
<feature type="compositionally biased region" description="Polar residues" evidence="1">
    <location>
        <begin position="173"/>
        <end position="190"/>
    </location>
</feature>
<proteinExistence type="predicted"/>
<evidence type="ECO:0000313" key="2">
    <source>
        <dbReference type="EMBL" id="GBO27714.1"/>
    </source>
</evidence>
<keyword evidence="3" id="KW-1185">Reference proteome</keyword>